<dbReference type="EMBL" id="MG711465">
    <property type="protein sequence ID" value="AUV56657.1"/>
    <property type="molecule type" value="Genomic_DNA"/>
</dbReference>
<keyword evidence="2" id="KW-1185">Reference proteome</keyword>
<evidence type="ECO:0000313" key="1">
    <source>
        <dbReference type="EMBL" id="AUV56657.1"/>
    </source>
</evidence>
<reference evidence="1 2" key="1">
    <citation type="submission" date="2017-12" db="EMBL/GenBank/DDBJ databases">
        <title>Phages infecting Faecalibacterium prausnitzii belong to novel viral genera that help decipher intestinal viromes.</title>
        <authorList>
            <person name="Petit M.-A."/>
            <person name="De Paepe M."/>
            <person name="Benevides L."/>
            <person name="Langella P."/>
        </authorList>
    </citation>
    <scope>NUCLEOTIDE SEQUENCE [LARGE SCALE GENOMIC DNA]</scope>
</reference>
<name>A0A2K9V3P1_9CAUD</name>
<proteinExistence type="predicted"/>
<sequence length="56" mass="6194">MKLKNIGNKIISIGATVILPGETKEVTGYDDNEIVKFFIGQRNLSEVKSRTAAKEK</sequence>
<protein>
    <submittedName>
        <fullName evidence="1">Uncharacterized protein</fullName>
    </submittedName>
</protein>
<organism evidence="1 2">
    <name type="scientific">Faecalibacterium phage FP_Brigit</name>
    <dbReference type="NCBI Taxonomy" id="2070181"/>
    <lineage>
        <taxon>Viruses</taxon>
        <taxon>Duplodnaviria</taxon>
        <taxon>Heunggongvirae</taxon>
        <taxon>Uroviricota</taxon>
        <taxon>Caudoviricetes</taxon>
        <taxon>Brigitvirus</taxon>
        <taxon>Brigitvirus brigit</taxon>
    </lineage>
</organism>
<dbReference type="RefSeq" id="YP_009797059.1">
    <property type="nucleotide sequence ID" value="NC_047909.1"/>
</dbReference>
<dbReference type="GeneID" id="54987468"/>
<accession>A0A2K9V3P1</accession>
<dbReference type="Proteomes" id="UP000240268">
    <property type="component" value="Segment"/>
</dbReference>
<evidence type="ECO:0000313" key="2">
    <source>
        <dbReference type="Proteomes" id="UP000240268"/>
    </source>
</evidence>
<dbReference type="KEGG" id="vg:54987468"/>